<dbReference type="PANTHER" id="PTHR35125">
    <property type="entry name" value="NEURON NAVIGATOR 1-LIKE-RELATED"/>
    <property type="match status" value="1"/>
</dbReference>
<dbReference type="Proteomes" id="UP000235220">
    <property type="component" value="Chromosome 9"/>
</dbReference>
<reference evidence="2 3" key="1">
    <citation type="submission" date="2025-04" db="UniProtKB">
        <authorList>
            <consortium name="RefSeq"/>
        </authorList>
    </citation>
    <scope>IDENTIFICATION</scope>
    <source>
        <tissue evidence="2 3">Leaves</tissue>
    </source>
</reference>
<evidence type="ECO:0000313" key="2">
    <source>
        <dbReference type="RefSeq" id="XP_018829051.1"/>
    </source>
</evidence>
<dbReference type="GeneID" id="108997301"/>
<dbReference type="PANTHER" id="PTHR35125:SF2">
    <property type="entry name" value="PROTEIN PATRONUS 2-LIKE"/>
    <property type="match status" value="1"/>
</dbReference>
<evidence type="ECO:0000313" key="1">
    <source>
        <dbReference type="Proteomes" id="UP000235220"/>
    </source>
</evidence>
<evidence type="ECO:0000313" key="3">
    <source>
        <dbReference type="RefSeq" id="XP_035549906.1"/>
    </source>
</evidence>
<dbReference type="KEGG" id="jre:108997301"/>
<gene>
    <name evidence="2 3" type="primary">LOC108997301</name>
</gene>
<dbReference type="RefSeq" id="XP_018829051.1">
    <property type="nucleotide sequence ID" value="XM_018973506.2"/>
</dbReference>
<dbReference type="OrthoDB" id="1902316at2759"/>
<dbReference type="InterPro" id="IPR039326">
    <property type="entry name" value="Patronus"/>
</dbReference>
<organism evidence="1 2">
    <name type="scientific">Juglans regia</name>
    <name type="common">English walnut</name>
    <dbReference type="NCBI Taxonomy" id="51240"/>
    <lineage>
        <taxon>Eukaryota</taxon>
        <taxon>Viridiplantae</taxon>
        <taxon>Streptophyta</taxon>
        <taxon>Embryophyta</taxon>
        <taxon>Tracheophyta</taxon>
        <taxon>Spermatophyta</taxon>
        <taxon>Magnoliopsida</taxon>
        <taxon>eudicotyledons</taxon>
        <taxon>Gunneridae</taxon>
        <taxon>Pentapetalae</taxon>
        <taxon>rosids</taxon>
        <taxon>fabids</taxon>
        <taxon>Fagales</taxon>
        <taxon>Juglandaceae</taxon>
        <taxon>Juglans</taxon>
    </lineage>
</organism>
<proteinExistence type="predicted"/>
<name>A0A2I4FBM9_JUGRE</name>
<dbReference type="RefSeq" id="XP_035549906.1">
    <property type="nucleotide sequence ID" value="XM_035694013.1"/>
</dbReference>
<dbReference type="AlphaFoldDB" id="A0A2I4FBM9"/>
<keyword evidence="1" id="KW-1185">Reference proteome</keyword>
<dbReference type="GO" id="GO:0007346">
    <property type="term" value="P:regulation of mitotic cell cycle"/>
    <property type="evidence" value="ECO:0007669"/>
    <property type="project" value="InterPro"/>
</dbReference>
<protein>
    <submittedName>
        <fullName evidence="2 3">Uncharacterized protein LOC108997301 isoform X1</fullName>
    </submittedName>
</protein>
<sequence>MELPCHPSKRTMETQSGGLMQEQNLNSHCRGDSVIKSTNVYKKKTVSVGSRRALADLSNSAKPSTCLPSKNHSLKLGAVDAEHGVCKPTYISGGKINVLSELNSGKPSMLQASKKKHLNKLSTNNEETNVSNPRSPVKGVINVLNPTACQELKNHQFNAQGKVNGRKALANISNRESLSVHQALKINHSKKLSSVVDEQFLHDHKGCVKSRTSAVDMEYFMRTLGLDDDSSMQLSFESELLEQRRGKVESPLRNWETMEIVELPKEIQTPFQHRTLELLDMNCSSQQCRTFKSPKFALMNTPKLSSVLNPLNFE</sequence>
<accession>A0A2I4FBM9</accession>